<dbReference type="GeneID" id="93425326"/>
<dbReference type="RefSeq" id="WP_107034994.1">
    <property type="nucleotide sequence ID" value="NZ_CAOMFE010000019.1"/>
</dbReference>
<evidence type="ECO:0000313" key="3">
    <source>
        <dbReference type="Proteomes" id="UP000244925"/>
    </source>
</evidence>
<evidence type="ECO:0008006" key="4">
    <source>
        <dbReference type="Google" id="ProtNLM"/>
    </source>
</evidence>
<dbReference type="EMBL" id="PUBV01000002">
    <property type="protein sequence ID" value="PWB09372.1"/>
    <property type="molecule type" value="Genomic_DNA"/>
</dbReference>
<keyword evidence="3" id="KW-1185">Reference proteome</keyword>
<sequence>MTPHNPWHKPLFAAILAICAAAALPSNADDNAIRQRAERHYSAGEWVNAAAMYGLLIDARPQNTGFYARAITSAAMRDSIQPRIEAEQMMLLRRALAARVSVDSLIAAVGRESITLGHAQIYERFLTAAAACEPWMSRIVDAALLRYYILRRNPVATEKYARAMLTGQPDNSMWLSALADGQLGEGDLRGAAHTWMEIAADTTAAPTPPGRTSPQWQAMVEAALTLRAIGLTDSAATIMHRAYDLHPTPYLKRLTEGAE</sequence>
<feature type="signal peptide" evidence="1">
    <location>
        <begin position="1"/>
        <end position="28"/>
    </location>
</feature>
<accession>A0A2V1J091</accession>
<evidence type="ECO:0000313" key="2">
    <source>
        <dbReference type="EMBL" id="PWB09372.1"/>
    </source>
</evidence>
<reference evidence="3" key="1">
    <citation type="submission" date="2018-02" db="EMBL/GenBank/DDBJ databases">
        <authorList>
            <person name="Clavel T."/>
            <person name="Strowig T."/>
        </authorList>
    </citation>
    <scope>NUCLEOTIDE SEQUENCE [LARGE SCALE GENOMIC DNA]</scope>
    <source>
        <strain evidence="3">DSM 100764</strain>
    </source>
</reference>
<name>A0A2V1J091_9BACT</name>
<organism evidence="2 3">
    <name type="scientific">Paramuribaculum intestinale</name>
    <dbReference type="NCBI Taxonomy" id="2094151"/>
    <lineage>
        <taxon>Bacteria</taxon>
        <taxon>Pseudomonadati</taxon>
        <taxon>Bacteroidota</taxon>
        <taxon>Bacteroidia</taxon>
        <taxon>Bacteroidales</taxon>
        <taxon>Muribaculaceae</taxon>
        <taxon>Paramuribaculum</taxon>
    </lineage>
</organism>
<protein>
    <recommendedName>
        <fullName evidence="4">Tetratricopeptide repeat protein</fullName>
    </recommendedName>
</protein>
<keyword evidence="1" id="KW-0732">Signal</keyword>
<dbReference type="AlphaFoldDB" id="A0A2V1J091"/>
<gene>
    <name evidence="2" type="ORF">C5O25_01655</name>
</gene>
<evidence type="ECO:0000256" key="1">
    <source>
        <dbReference type="SAM" id="SignalP"/>
    </source>
</evidence>
<proteinExistence type="predicted"/>
<comment type="caution">
    <text evidence="2">The sequence shown here is derived from an EMBL/GenBank/DDBJ whole genome shotgun (WGS) entry which is preliminary data.</text>
</comment>
<feature type="chain" id="PRO_5016085496" description="Tetratricopeptide repeat protein" evidence="1">
    <location>
        <begin position="29"/>
        <end position="259"/>
    </location>
</feature>
<dbReference type="Proteomes" id="UP000244925">
    <property type="component" value="Unassembled WGS sequence"/>
</dbReference>